<feature type="domain" description="UspA" evidence="2">
    <location>
        <begin position="6"/>
        <end position="155"/>
    </location>
</feature>
<protein>
    <submittedName>
        <fullName evidence="3">Universal stress protein UspA</fullName>
    </submittedName>
</protein>
<dbReference type="Proteomes" id="UP000245680">
    <property type="component" value="Unassembled WGS sequence"/>
</dbReference>
<dbReference type="SUPFAM" id="SSF52402">
    <property type="entry name" value="Adenine nucleotide alpha hydrolases-like"/>
    <property type="match status" value="2"/>
</dbReference>
<dbReference type="InterPro" id="IPR006015">
    <property type="entry name" value="Universal_stress_UspA"/>
</dbReference>
<gene>
    <name evidence="3" type="ORF">DKT77_17145</name>
</gene>
<dbReference type="Gene3D" id="3.40.50.12370">
    <property type="match status" value="1"/>
</dbReference>
<dbReference type="CDD" id="cd00293">
    <property type="entry name" value="USP-like"/>
    <property type="match status" value="2"/>
</dbReference>
<evidence type="ECO:0000256" key="1">
    <source>
        <dbReference type="ARBA" id="ARBA00008791"/>
    </source>
</evidence>
<comment type="caution">
    <text evidence="3">The sequence shown here is derived from an EMBL/GenBank/DDBJ whole genome shotgun (WGS) entry which is preliminary data.</text>
</comment>
<dbReference type="OrthoDB" id="9804721at2"/>
<dbReference type="EMBL" id="QGKU01000051">
    <property type="protein sequence ID" value="PWR01431.1"/>
    <property type="molecule type" value="Genomic_DNA"/>
</dbReference>
<feature type="domain" description="UspA" evidence="2">
    <location>
        <begin position="208"/>
        <end position="282"/>
    </location>
</feature>
<dbReference type="AlphaFoldDB" id="A0A2V2LCE9"/>
<dbReference type="RefSeq" id="WP_109812898.1">
    <property type="nucleotide sequence ID" value="NZ_QGKU01000051.1"/>
</dbReference>
<evidence type="ECO:0000313" key="4">
    <source>
        <dbReference type="Proteomes" id="UP000245680"/>
    </source>
</evidence>
<evidence type="ECO:0000259" key="2">
    <source>
        <dbReference type="Pfam" id="PF00582"/>
    </source>
</evidence>
<dbReference type="InterPro" id="IPR006016">
    <property type="entry name" value="UspA"/>
</dbReference>
<dbReference type="Pfam" id="PF00582">
    <property type="entry name" value="Usp"/>
    <property type="match status" value="2"/>
</dbReference>
<sequence length="282" mass="30222">MTELIALVDGSTYSQSVCDHAAWAAGRLGAGVTVAHILGHRQGVKTDLSGNIGLGARTALLEELAELDKAQARLAQKRGRAILEDAKARIEAQGVDHVETRLRNGDLVDTLQDLETDAELVLIGKRGEAADFAKLHLGSNLERVARSTKRPVLVCARSFRPIRRVTIAFDGGASAMKAVDHIARSPLLAGLALTVLTVAADTPETRRRLEGAAAQLRGGGYDVEIEIQPGQPEDVLSRRVTAGDTDLVVMGAFNHTRFRSLIIGSTTAELVRSCQVPILLFR</sequence>
<dbReference type="PANTHER" id="PTHR46268:SF6">
    <property type="entry name" value="UNIVERSAL STRESS PROTEIN UP12"/>
    <property type="match status" value="1"/>
</dbReference>
<dbReference type="PRINTS" id="PR01438">
    <property type="entry name" value="UNVRSLSTRESS"/>
</dbReference>
<accession>A0A2V2LCE9</accession>
<organism evidence="3 4">
    <name type="scientific">Meridianimarinicoccus roseus</name>
    <dbReference type="NCBI Taxonomy" id="2072018"/>
    <lineage>
        <taxon>Bacteria</taxon>
        <taxon>Pseudomonadati</taxon>
        <taxon>Pseudomonadota</taxon>
        <taxon>Alphaproteobacteria</taxon>
        <taxon>Rhodobacterales</taxon>
        <taxon>Paracoccaceae</taxon>
        <taxon>Meridianimarinicoccus</taxon>
    </lineage>
</organism>
<proteinExistence type="inferred from homology"/>
<evidence type="ECO:0000313" key="3">
    <source>
        <dbReference type="EMBL" id="PWR01431.1"/>
    </source>
</evidence>
<dbReference type="PANTHER" id="PTHR46268">
    <property type="entry name" value="STRESS RESPONSE PROTEIN NHAX"/>
    <property type="match status" value="1"/>
</dbReference>
<name>A0A2V2LCE9_9RHOB</name>
<keyword evidence="4" id="KW-1185">Reference proteome</keyword>
<reference evidence="3 4" key="1">
    <citation type="submission" date="2018-05" db="EMBL/GenBank/DDBJ databases">
        <title>Rhodobacteraceae gen. nov., sp. nov. isolated from sea water.</title>
        <authorList>
            <person name="Ren Y."/>
        </authorList>
    </citation>
    <scope>NUCLEOTIDE SEQUENCE [LARGE SCALE GENOMIC DNA]</scope>
    <source>
        <strain evidence="3 4">TG-679</strain>
    </source>
</reference>
<comment type="similarity">
    <text evidence="1">Belongs to the universal stress protein A family.</text>
</comment>